<comment type="subcellular location">
    <subcellularLocation>
        <location evidence="1">Late endosome membrane</location>
        <topology evidence="1">Multi-pass membrane protein</topology>
    </subcellularLocation>
</comment>
<dbReference type="InterPro" id="IPR019498">
    <property type="entry name" value="MENTAL"/>
</dbReference>
<feature type="transmembrane region" description="Helical" evidence="6">
    <location>
        <begin position="117"/>
        <end position="137"/>
    </location>
</feature>
<feature type="transmembrane region" description="Helical" evidence="6">
    <location>
        <begin position="144"/>
        <end position="165"/>
    </location>
</feature>
<keyword evidence="6" id="KW-1133">Transmembrane helix</keyword>
<proteinExistence type="inferred from homology"/>
<evidence type="ECO:0000256" key="4">
    <source>
        <dbReference type="ARBA" id="ARBA00023136"/>
    </source>
</evidence>
<reference evidence="8" key="1">
    <citation type="submission" date="2025-08" db="UniProtKB">
        <authorList>
            <consortium name="Ensembl"/>
        </authorList>
    </citation>
    <scope>IDENTIFICATION</scope>
</reference>
<reference evidence="8" key="2">
    <citation type="submission" date="2025-09" db="UniProtKB">
        <authorList>
            <consortium name="Ensembl"/>
        </authorList>
    </citation>
    <scope>IDENTIFICATION</scope>
</reference>
<gene>
    <name evidence="8" type="primary">STARD3NL</name>
</gene>
<dbReference type="Ensembl" id="ENSPTET00000011495.1">
    <property type="protein sequence ID" value="ENSPTEP00000007550.1"/>
    <property type="gene ID" value="ENSPTEG00000008555.1"/>
</dbReference>
<sequence length="241" mass="26427">MRTLCVDVSVLTSRAGGPGAAGCGRWAAGRRLDCVRGPPAKPRPSGRGATAEPQFPGQPGAAGQEPPVEVNGGIENTLEKEVMQYDYYSSYFDIFLLAVFRFKVLILAYAVCRLRHWWAIALTTAVTSAFLLAKVILSKLFSQGAFGYVLPIISFILAWIETWFLDFKVLPQEAEEENRLLIVQDASERAALIPGGLSDGQFYSPPESEAGKKLHYYYACFSHSKALLFLPLPTPSISQCT</sequence>
<keyword evidence="9" id="KW-1185">Reference proteome</keyword>
<dbReference type="GO" id="GO:0005789">
    <property type="term" value="C:endoplasmic reticulum membrane"/>
    <property type="evidence" value="ECO:0007669"/>
    <property type="project" value="TreeGrafter"/>
</dbReference>
<feature type="transmembrane region" description="Helical" evidence="6">
    <location>
        <begin position="90"/>
        <end position="111"/>
    </location>
</feature>
<accession>A0A8C9GMQ0</accession>
<keyword evidence="4 6" id="KW-0472">Membrane</keyword>
<organism evidence="8 9">
    <name type="scientific">Piliocolobus tephrosceles</name>
    <name type="common">Ugandan red Colobus</name>
    <dbReference type="NCBI Taxonomy" id="591936"/>
    <lineage>
        <taxon>Eukaryota</taxon>
        <taxon>Metazoa</taxon>
        <taxon>Chordata</taxon>
        <taxon>Craniata</taxon>
        <taxon>Vertebrata</taxon>
        <taxon>Euteleostomi</taxon>
        <taxon>Mammalia</taxon>
        <taxon>Eutheria</taxon>
        <taxon>Euarchontoglires</taxon>
        <taxon>Primates</taxon>
        <taxon>Haplorrhini</taxon>
        <taxon>Catarrhini</taxon>
        <taxon>Cercopithecidae</taxon>
        <taxon>Colobinae</taxon>
        <taxon>Piliocolobus</taxon>
    </lineage>
</organism>
<evidence type="ECO:0000259" key="7">
    <source>
        <dbReference type="PROSITE" id="PS51439"/>
    </source>
</evidence>
<evidence type="ECO:0000256" key="6">
    <source>
        <dbReference type="SAM" id="Phobius"/>
    </source>
</evidence>
<dbReference type="AlphaFoldDB" id="A0A8C9GMQ0"/>
<keyword evidence="3 6" id="KW-0812">Transmembrane</keyword>
<feature type="compositionally biased region" description="Low complexity" evidence="5">
    <location>
        <begin position="51"/>
        <end position="66"/>
    </location>
</feature>
<dbReference type="PANTHER" id="PTHR46121">
    <property type="entry name" value="STEROIDOGENIC ACUTE REGULATORY PROTEIN-LIKE"/>
    <property type="match status" value="1"/>
</dbReference>
<dbReference type="PANTHER" id="PTHR46121:SF1">
    <property type="entry name" value="STARD3 N-TERMINAL-LIKE PROTEIN"/>
    <property type="match status" value="1"/>
</dbReference>
<dbReference type="GO" id="GO:0030301">
    <property type="term" value="P:cholesterol transport"/>
    <property type="evidence" value="ECO:0007669"/>
    <property type="project" value="TreeGrafter"/>
</dbReference>
<dbReference type="InterPro" id="IPR051869">
    <property type="entry name" value="STARD3"/>
</dbReference>
<evidence type="ECO:0000256" key="5">
    <source>
        <dbReference type="SAM" id="MobiDB-lite"/>
    </source>
</evidence>
<dbReference type="Proteomes" id="UP000694416">
    <property type="component" value="Unplaced"/>
</dbReference>
<comment type="similarity">
    <text evidence="2">Belongs to the STARD3 family.</text>
</comment>
<evidence type="ECO:0000256" key="3">
    <source>
        <dbReference type="ARBA" id="ARBA00022692"/>
    </source>
</evidence>
<dbReference type="GO" id="GO:0099044">
    <property type="term" value="P:vesicle tethering to endoplasmic reticulum"/>
    <property type="evidence" value="ECO:0007669"/>
    <property type="project" value="TreeGrafter"/>
</dbReference>
<evidence type="ECO:0000256" key="2">
    <source>
        <dbReference type="ARBA" id="ARBA00010909"/>
    </source>
</evidence>
<name>A0A8C9GMQ0_9PRIM</name>
<dbReference type="GO" id="GO:0140284">
    <property type="term" value="C:endoplasmic reticulum-endosome membrane contact site"/>
    <property type="evidence" value="ECO:0007669"/>
    <property type="project" value="TreeGrafter"/>
</dbReference>
<evidence type="ECO:0000313" key="9">
    <source>
        <dbReference type="Proteomes" id="UP000694416"/>
    </source>
</evidence>
<feature type="region of interest" description="Disordered" evidence="5">
    <location>
        <begin position="36"/>
        <end position="66"/>
    </location>
</feature>
<protein>
    <submittedName>
        <fullName evidence="8">STARD3 N-terminal like</fullName>
    </submittedName>
</protein>
<dbReference type="Pfam" id="PF10457">
    <property type="entry name" value="MENTAL"/>
    <property type="match status" value="1"/>
</dbReference>
<evidence type="ECO:0000256" key="1">
    <source>
        <dbReference type="ARBA" id="ARBA00004107"/>
    </source>
</evidence>
<dbReference type="GO" id="GO:0031902">
    <property type="term" value="C:late endosome membrane"/>
    <property type="evidence" value="ECO:0007669"/>
    <property type="project" value="UniProtKB-SubCell"/>
</dbReference>
<dbReference type="PROSITE" id="PS51439">
    <property type="entry name" value="MENTAL"/>
    <property type="match status" value="1"/>
</dbReference>
<evidence type="ECO:0000313" key="8">
    <source>
        <dbReference type="Ensembl" id="ENSPTEP00000007550.1"/>
    </source>
</evidence>
<dbReference type="GO" id="GO:0015485">
    <property type="term" value="F:cholesterol binding"/>
    <property type="evidence" value="ECO:0007669"/>
    <property type="project" value="TreeGrafter"/>
</dbReference>
<feature type="domain" description="MENTAL" evidence="7">
    <location>
        <begin position="42"/>
        <end position="212"/>
    </location>
</feature>
<dbReference type="GO" id="GO:0005765">
    <property type="term" value="C:lysosomal membrane"/>
    <property type="evidence" value="ECO:0007669"/>
    <property type="project" value="TreeGrafter"/>
</dbReference>